<organism evidence="1 2">
    <name type="scientific">Bacillus salitolerans</name>
    <dbReference type="NCBI Taxonomy" id="1437434"/>
    <lineage>
        <taxon>Bacteria</taxon>
        <taxon>Bacillati</taxon>
        <taxon>Bacillota</taxon>
        <taxon>Bacilli</taxon>
        <taxon>Bacillales</taxon>
        <taxon>Bacillaceae</taxon>
        <taxon>Bacillus</taxon>
    </lineage>
</organism>
<dbReference type="PANTHER" id="PTHR37805:SF1">
    <property type="entry name" value="CYTOPLASMIC PROTEIN"/>
    <property type="match status" value="1"/>
</dbReference>
<gene>
    <name evidence="1" type="ORF">ACFSCX_23835</name>
</gene>
<protein>
    <submittedName>
        <fullName evidence="1">DUF1456 family protein</fullName>
    </submittedName>
</protein>
<evidence type="ECO:0000313" key="1">
    <source>
        <dbReference type="EMBL" id="MFD1739517.1"/>
    </source>
</evidence>
<dbReference type="Pfam" id="PF07308">
    <property type="entry name" value="DUF1456"/>
    <property type="match status" value="2"/>
</dbReference>
<sequence>MTNNDILIRLRYALDIRNTEMVEIFKLGGVEVTQEQVLNILTKYDEEADIPEEAACSNSMVESFLNGLIMFKRGKQEPKPGQPETPALTHEHVNNLLLKKVKIALSLTSDDMMDTFEAAGVKIAKGELSAILRKEGHSNYRQCGDKFARNFLKGLAVKYRG</sequence>
<dbReference type="PANTHER" id="PTHR37805">
    <property type="entry name" value="CYTOPLASMIC PROTEIN-RELATED"/>
    <property type="match status" value="1"/>
</dbReference>
<dbReference type="EMBL" id="JBHUEM010000055">
    <property type="protein sequence ID" value="MFD1739517.1"/>
    <property type="molecule type" value="Genomic_DNA"/>
</dbReference>
<name>A0ABW4LWH5_9BACI</name>
<comment type="caution">
    <text evidence="1">The sequence shown here is derived from an EMBL/GenBank/DDBJ whole genome shotgun (WGS) entry which is preliminary data.</text>
</comment>
<accession>A0ABW4LWH5</accession>
<proteinExistence type="predicted"/>
<reference evidence="2" key="1">
    <citation type="journal article" date="2019" name="Int. J. Syst. Evol. Microbiol.">
        <title>The Global Catalogue of Microorganisms (GCM) 10K type strain sequencing project: providing services to taxonomists for standard genome sequencing and annotation.</title>
        <authorList>
            <consortium name="The Broad Institute Genomics Platform"/>
            <consortium name="The Broad Institute Genome Sequencing Center for Infectious Disease"/>
            <person name="Wu L."/>
            <person name="Ma J."/>
        </authorList>
    </citation>
    <scope>NUCLEOTIDE SEQUENCE [LARGE SCALE GENOMIC DNA]</scope>
    <source>
        <strain evidence="2">CCUG 49339</strain>
    </source>
</reference>
<dbReference type="Proteomes" id="UP001597214">
    <property type="component" value="Unassembled WGS sequence"/>
</dbReference>
<keyword evidence="2" id="KW-1185">Reference proteome</keyword>
<dbReference type="InterPro" id="IPR009921">
    <property type="entry name" value="YehS-like"/>
</dbReference>
<evidence type="ECO:0000313" key="2">
    <source>
        <dbReference type="Proteomes" id="UP001597214"/>
    </source>
</evidence>
<dbReference type="RefSeq" id="WP_377930757.1">
    <property type="nucleotide sequence ID" value="NZ_JBHUEM010000055.1"/>
</dbReference>